<organism evidence="2 3">
    <name type="scientific">Hyphomonas oceanitis SCH89</name>
    <dbReference type="NCBI Taxonomy" id="1280953"/>
    <lineage>
        <taxon>Bacteria</taxon>
        <taxon>Pseudomonadati</taxon>
        <taxon>Pseudomonadota</taxon>
        <taxon>Alphaproteobacteria</taxon>
        <taxon>Hyphomonadales</taxon>
        <taxon>Hyphomonadaceae</taxon>
        <taxon>Hyphomonas</taxon>
    </lineage>
</organism>
<feature type="transmembrane region" description="Helical" evidence="1">
    <location>
        <begin position="9"/>
        <end position="29"/>
    </location>
</feature>
<dbReference type="STRING" id="1280953.HOC_11268"/>
<feature type="transmembrane region" description="Helical" evidence="1">
    <location>
        <begin position="49"/>
        <end position="67"/>
    </location>
</feature>
<dbReference type="EMBL" id="ARYL01000015">
    <property type="protein sequence ID" value="KDA02336.1"/>
    <property type="molecule type" value="Genomic_DNA"/>
</dbReference>
<evidence type="ECO:0000313" key="3">
    <source>
        <dbReference type="Proteomes" id="UP000024942"/>
    </source>
</evidence>
<dbReference type="AlphaFoldDB" id="A0A059G6A1"/>
<dbReference type="eggNOG" id="ENOG5033CAE">
    <property type="taxonomic scope" value="Bacteria"/>
</dbReference>
<sequence length="233" mass="26368">MEPDPDPRWSYWIIGAIAVSIVWVIAWLGVAALSEPTLWDMKLNEAADFWAGMAAPLAFFWLVLGFFQQGRELNESVKQFERQSNIMQSQFDVLISDRSQESIFRQLEALKFDLIDIIAPIVSRTSTVIGGIKISEPIIRTEEFQNLDFASVSKLIVSRLGPLERRGLIIRSNISREVIVRAANRLDPIIAELDSIGEEASSKNLEKMVLEFKSADFDGLKATLTKHFDLKRV</sequence>
<evidence type="ECO:0000256" key="1">
    <source>
        <dbReference type="SAM" id="Phobius"/>
    </source>
</evidence>
<keyword evidence="1" id="KW-1133">Transmembrane helix</keyword>
<protein>
    <submittedName>
        <fullName evidence="2">Uncharacterized protein</fullName>
    </submittedName>
</protein>
<reference evidence="2 3" key="1">
    <citation type="journal article" date="2014" name="Antonie Van Leeuwenhoek">
        <title>Hyphomonas beringensis sp. nov. and Hyphomonas chukchiensis sp. nov., isolated from surface seawater of the Bering Sea and Chukchi Sea.</title>
        <authorList>
            <person name="Li C."/>
            <person name="Lai Q."/>
            <person name="Li G."/>
            <person name="Dong C."/>
            <person name="Wang J."/>
            <person name="Liao Y."/>
            <person name="Shao Z."/>
        </authorList>
    </citation>
    <scope>NUCLEOTIDE SEQUENCE [LARGE SCALE GENOMIC DNA]</scope>
    <source>
        <strain evidence="2 3">SCH89</strain>
    </source>
</reference>
<dbReference type="Proteomes" id="UP000024942">
    <property type="component" value="Unassembled WGS sequence"/>
</dbReference>
<name>A0A059G6A1_9PROT</name>
<dbReference type="RefSeq" id="WP_035538528.1">
    <property type="nucleotide sequence ID" value="NZ_ARYL01000015.1"/>
</dbReference>
<comment type="caution">
    <text evidence="2">The sequence shown here is derived from an EMBL/GenBank/DDBJ whole genome shotgun (WGS) entry which is preliminary data.</text>
</comment>
<accession>A0A059G6A1</accession>
<dbReference type="OrthoDB" id="7408523at2"/>
<proteinExistence type="predicted"/>
<gene>
    <name evidence="2" type="ORF">HOC_11268</name>
</gene>
<keyword evidence="1" id="KW-0472">Membrane</keyword>
<evidence type="ECO:0000313" key="2">
    <source>
        <dbReference type="EMBL" id="KDA02336.1"/>
    </source>
</evidence>
<keyword evidence="3" id="KW-1185">Reference proteome</keyword>
<keyword evidence="1" id="KW-0812">Transmembrane</keyword>